<comment type="caution">
    <text evidence="2">The sequence shown here is derived from an EMBL/GenBank/DDBJ whole genome shotgun (WGS) entry which is preliminary data.</text>
</comment>
<sequence length="226" mass="26777">MNAQQLTVDRMNMYFKIIKILGDGACLFSVLSYLIHDNVSMAIQIRKAIVPHVCSEWKRFKCFTQGPSGVPYDESTPSIQSKKKEQNRKRFTSSIRYKQVRKAFRKFTQSHPEVHRDAVQKYTQSYPEVYRDAVRKYTQSYPEVNRNAVRKYTQNHPEVHTDVVWKYTQSHPEVHRDAVRKYTQSHLEVNREAVRKYTQRPPEVNRKTVKKYVSKNPHVARTKSNK</sequence>
<reference evidence="2" key="1">
    <citation type="submission" date="2020-07" db="EMBL/GenBank/DDBJ databases">
        <title>Multicomponent nature underlies the extraordinary mechanical properties of spider dragline silk.</title>
        <authorList>
            <person name="Kono N."/>
            <person name="Nakamura H."/>
            <person name="Mori M."/>
            <person name="Yoshida Y."/>
            <person name="Ohtoshi R."/>
            <person name="Malay A.D."/>
            <person name="Moran D.A.P."/>
            <person name="Tomita M."/>
            <person name="Numata K."/>
            <person name="Arakawa K."/>
        </authorList>
    </citation>
    <scope>NUCLEOTIDE SEQUENCE</scope>
</reference>
<gene>
    <name evidence="2" type="ORF">TNCT_272621</name>
</gene>
<accession>A0A8X6GWD5</accession>
<evidence type="ECO:0000256" key="1">
    <source>
        <dbReference type="SAM" id="Phobius"/>
    </source>
</evidence>
<dbReference type="EMBL" id="BMAO01013821">
    <property type="protein sequence ID" value="GFQ91138.1"/>
    <property type="molecule type" value="Genomic_DNA"/>
</dbReference>
<dbReference type="OrthoDB" id="6437120at2759"/>
<dbReference type="Gene3D" id="3.90.70.80">
    <property type="match status" value="1"/>
</dbReference>
<keyword evidence="1" id="KW-0472">Membrane</keyword>
<keyword evidence="1" id="KW-0812">Transmembrane</keyword>
<evidence type="ECO:0000313" key="3">
    <source>
        <dbReference type="Proteomes" id="UP000887116"/>
    </source>
</evidence>
<dbReference type="Proteomes" id="UP000887116">
    <property type="component" value="Unassembled WGS sequence"/>
</dbReference>
<feature type="transmembrane region" description="Helical" evidence="1">
    <location>
        <begin position="20"/>
        <end position="36"/>
    </location>
</feature>
<proteinExistence type="predicted"/>
<evidence type="ECO:0000313" key="2">
    <source>
        <dbReference type="EMBL" id="GFQ91138.1"/>
    </source>
</evidence>
<keyword evidence="3" id="KW-1185">Reference proteome</keyword>
<protein>
    <submittedName>
        <fullName evidence="2">Uncharacterized protein</fullName>
    </submittedName>
</protein>
<organism evidence="2 3">
    <name type="scientific">Trichonephila clavata</name>
    <name type="common">Joro spider</name>
    <name type="synonym">Nephila clavata</name>
    <dbReference type="NCBI Taxonomy" id="2740835"/>
    <lineage>
        <taxon>Eukaryota</taxon>
        <taxon>Metazoa</taxon>
        <taxon>Ecdysozoa</taxon>
        <taxon>Arthropoda</taxon>
        <taxon>Chelicerata</taxon>
        <taxon>Arachnida</taxon>
        <taxon>Araneae</taxon>
        <taxon>Araneomorphae</taxon>
        <taxon>Entelegynae</taxon>
        <taxon>Araneoidea</taxon>
        <taxon>Nephilidae</taxon>
        <taxon>Trichonephila</taxon>
    </lineage>
</organism>
<name>A0A8X6GWD5_TRICU</name>
<keyword evidence="1" id="KW-1133">Transmembrane helix</keyword>
<dbReference type="AlphaFoldDB" id="A0A8X6GWD5"/>